<keyword evidence="4" id="KW-0175">Coiled coil</keyword>
<feature type="compositionally biased region" description="Polar residues" evidence="7">
    <location>
        <begin position="1"/>
        <end position="11"/>
    </location>
</feature>
<evidence type="ECO:0000313" key="9">
    <source>
        <dbReference type="Proteomes" id="UP000515211"/>
    </source>
</evidence>
<evidence type="ECO:0000259" key="8">
    <source>
        <dbReference type="PROSITE" id="PS51294"/>
    </source>
</evidence>
<comment type="similarity">
    <text evidence="2">Belongs to the MYB-CC family.</text>
</comment>
<organism evidence="9 10">
    <name type="scientific">Arachis duranensis</name>
    <name type="common">Wild peanut</name>
    <dbReference type="NCBI Taxonomy" id="130453"/>
    <lineage>
        <taxon>Eukaryota</taxon>
        <taxon>Viridiplantae</taxon>
        <taxon>Streptophyta</taxon>
        <taxon>Embryophyta</taxon>
        <taxon>Tracheophyta</taxon>
        <taxon>Spermatophyta</taxon>
        <taxon>Magnoliopsida</taxon>
        <taxon>eudicotyledons</taxon>
        <taxon>Gunneridae</taxon>
        <taxon>Pentapetalae</taxon>
        <taxon>rosids</taxon>
        <taxon>fabids</taxon>
        <taxon>Fabales</taxon>
        <taxon>Fabaceae</taxon>
        <taxon>Papilionoideae</taxon>
        <taxon>50 kb inversion clade</taxon>
        <taxon>dalbergioids sensu lato</taxon>
        <taxon>Dalbergieae</taxon>
        <taxon>Pterocarpus clade</taxon>
        <taxon>Arachis</taxon>
    </lineage>
</organism>
<name>A0A6P4DBW7_ARADU</name>
<sequence length="352" mass="40317">MLHHINSNSSTKQRKRKRKMEMDMEKMQNQSVHFVLSTDAKPRLKWTPELHQRFIEAVHQLGGAEKATPKSLMRVMGIQGLTLYHLKSHLQKYRLGKSHQLETCSDNQQEDCRKIKSSHGHCSKENSVGEQKQVTENMKIAQALHMQMEVQRKLCEQIEVQKHLQLRIEAQGKYLQSVLKKAQEALQGYNSSSIGLELTKAELSQLVTVINNACPGSPISELTETRGLSLRSDDERKQDKGTMCSLESSLTSSESCGRKEEIHQPMEEETRWNLKSFNEISLEFPFEAFHQTGKGQSGDDSSKEERVRKRNAKTDSEGSYCVEQPSGKRCGNKLRKLEFDLNNQYHNDTDSR</sequence>
<feature type="domain" description="HTH myb-type" evidence="8">
    <location>
        <begin position="38"/>
        <end position="98"/>
    </location>
</feature>
<keyword evidence="6" id="KW-0539">Nucleus</keyword>
<dbReference type="InterPro" id="IPR009057">
    <property type="entry name" value="Homeodomain-like_sf"/>
</dbReference>
<reference evidence="10" key="2">
    <citation type="submission" date="2025-08" db="UniProtKB">
        <authorList>
            <consortium name="RefSeq"/>
        </authorList>
    </citation>
    <scope>IDENTIFICATION</scope>
    <source>
        <tissue evidence="10">Whole plant</tissue>
    </source>
</reference>
<dbReference type="InterPro" id="IPR017930">
    <property type="entry name" value="Myb_dom"/>
</dbReference>
<dbReference type="KEGG" id="adu:107489466"/>
<dbReference type="Pfam" id="PF00249">
    <property type="entry name" value="Myb_DNA-binding"/>
    <property type="match status" value="1"/>
</dbReference>
<dbReference type="OrthoDB" id="551907at2759"/>
<dbReference type="Pfam" id="PF14379">
    <property type="entry name" value="Myb_CC_LHEQLE"/>
    <property type="match status" value="1"/>
</dbReference>
<dbReference type="NCBIfam" id="TIGR01557">
    <property type="entry name" value="myb_SHAQKYF"/>
    <property type="match status" value="1"/>
</dbReference>
<dbReference type="AlphaFoldDB" id="A0A6P4DBW7"/>
<feature type="region of interest" description="Disordered" evidence="7">
    <location>
        <begin position="1"/>
        <end position="22"/>
    </location>
</feature>
<gene>
    <name evidence="10" type="primary">LOC107489466</name>
</gene>
<dbReference type="Proteomes" id="UP000515211">
    <property type="component" value="Chromosome 5"/>
</dbReference>
<evidence type="ECO:0000256" key="7">
    <source>
        <dbReference type="SAM" id="MobiDB-lite"/>
    </source>
</evidence>
<dbReference type="GO" id="GO:0003677">
    <property type="term" value="F:DNA binding"/>
    <property type="evidence" value="ECO:0007669"/>
    <property type="project" value="InterPro"/>
</dbReference>
<proteinExistence type="inferred from homology"/>
<evidence type="ECO:0000256" key="3">
    <source>
        <dbReference type="ARBA" id="ARBA00023015"/>
    </source>
</evidence>
<dbReference type="InterPro" id="IPR006447">
    <property type="entry name" value="Myb_dom_plants"/>
</dbReference>
<evidence type="ECO:0000256" key="5">
    <source>
        <dbReference type="ARBA" id="ARBA00023163"/>
    </source>
</evidence>
<comment type="subcellular location">
    <subcellularLocation>
        <location evidence="1">Nucleus</location>
    </subcellularLocation>
</comment>
<evidence type="ECO:0000256" key="1">
    <source>
        <dbReference type="ARBA" id="ARBA00004123"/>
    </source>
</evidence>
<protein>
    <submittedName>
        <fullName evidence="10">Myb family transcription factor PHL8</fullName>
    </submittedName>
</protein>
<dbReference type="PANTHER" id="PTHR31499:SF66">
    <property type="entry name" value="MYB-LIKE TRANSCRIPTION FACTOR FAMILY PROTEIN"/>
    <property type="match status" value="1"/>
</dbReference>
<evidence type="ECO:0000256" key="6">
    <source>
        <dbReference type="ARBA" id="ARBA00023242"/>
    </source>
</evidence>
<dbReference type="PANTHER" id="PTHR31499">
    <property type="entry name" value="MYB FAMILY TRANSCRIPTION FACTOR PHL11"/>
    <property type="match status" value="1"/>
</dbReference>
<dbReference type="InterPro" id="IPR025756">
    <property type="entry name" value="Myb_CC_LHEQLE"/>
</dbReference>
<dbReference type="PROSITE" id="PS51294">
    <property type="entry name" value="HTH_MYB"/>
    <property type="match status" value="1"/>
</dbReference>
<feature type="region of interest" description="Disordered" evidence="7">
    <location>
        <begin position="224"/>
        <end position="244"/>
    </location>
</feature>
<feature type="compositionally biased region" description="Basic and acidic residues" evidence="7">
    <location>
        <begin position="231"/>
        <end position="240"/>
    </location>
</feature>
<keyword evidence="5" id="KW-0804">Transcription</keyword>
<keyword evidence="9" id="KW-1185">Reference proteome</keyword>
<dbReference type="RefSeq" id="XP_015965699.1">
    <property type="nucleotide sequence ID" value="XM_016110213.3"/>
</dbReference>
<dbReference type="Gene3D" id="1.10.10.60">
    <property type="entry name" value="Homeodomain-like"/>
    <property type="match status" value="1"/>
</dbReference>
<dbReference type="InterPro" id="IPR046955">
    <property type="entry name" value="PHR1-like"/>
</dbReference>
<dbReference type="InterPro" id="IPR001005">
    <property type="entry name" value="SANT/Myb"/>
</dbReference>
<dbReference type="GO" id="GO:0003700">
    <property type="term" value="F:DNA-binding transcription factor activity"/>
    <property type="evidence" value="ECO:0007669"/>
    <property type="project" value="InterPro"/>
</dbReference>
<accession>A0A6P4DBW7</accession>
<feature type="compositionally biased region" description="Basic and acidic residues" evidence="7">
    <location>
        <begin position="300"/>
        <end position="316"/>
    </location>
</feature>
<dbReference type="FunFam" id="1.10.10.60:FF:000002">
    <property type="entry name" value="Myb family transcription factor"/>
    <property type="match status" value="1"/>
</dbReference>
<feature type="region of interest" description="Disordered" evidence="7">
    <location>
        <begin position="289"/>
        <end position="329"/>
    </location>
</feature>
<evidence type="ECO:0000313" key="10">
    <source>
        <dbReference type="RefSeq" id="XP_015965699.1"/>
    </source>
</evidence>
<dbReference type="GeneID" id="107489466"/>
<keyword evidence="3" id="KW-0805">Transcription regulation</keyword>
<reference evidence="9" key="1">
    <citation type="journal article" date="2016" name="Nat. Genet.">
        <title>The genome sequences of Arachis duranensis and Arachis ipaensis, the diploid ancestors of cultivated peanut.</title>
        <authorList>
            <person name="Bertioli D.J."/>
            <person name="Cannon S.B."/>
            <person name="Froenicke L."/>
            <person name="Huang G."/>
            <person name="Farmer A.D."/>
            <person name="Cannon E.K."/>
            <person name="Liu X."/>
            <person name="Gao D."/>
            <person name="Clevenger J."/>
            <person name="Dash S."/>
            <person name="Ren L."/>
            <person name="Moretzsohn M.C."/>
            <person name="Shirasawa K."/>
            <person name="Huang W."/>
            <person name="Vidigal B."/>
            <person name="Abernathy B."/>
            <person name="Chu Y."/>
            <person name="Niederhuth C.E."/>
            <person name="Umale P."/>
            <person name="Araujo A.C."/>
            <person name="Kozik A."/>
            <person name="Kim K.D."/>
            <person name="Burow M.D."/>
            <person name="Varshney R.K."/>
            <person name="Wang X."/>
            <person name="Zhang X."/>
            <person name="Barkley N."/>
            <person name="Guimaraes P.M."/>
            <person name="Isobe S."/>
            <person name="Guo B."/>
            <person name="Liao B."/>
            <person name="Stalker H.T."/>
            <person name="Schmitz R.J."/>
            <person name="Scheffler B.E."/>
            <person name="Leal-Bertioli S.C."/>
            <person name="Xun X."/>
            <person name="Jackson S.A."/>
            <person name="Michelmore R."/>
            <person name="Ozias-Akins P."/>
        </authorList>
    </citation>
    <scope>NUCLEOTIDE SEQUENCE [LARGE SCALE GENOMIC DNA]</scope>
    <source>
        <strain evidence="9">cv. V14167</strain>
    </source>
</reference>
<evidence type="ECO:0000256" key="2">
    <source>
        <dbReference type="ARBA" id="ARBA00006783"/>
    </source>
</evidence>
<dbReference type="GO" id="GO:0005634">
    <property type="term" value="C:nucleus"/>
    <property type="evidence" value="ECO:0007669"/>
    <property type="project" value="UniProtKB-SubCell"/>
</dbReference>
<dbReference type="SUPFAM" id="SSF46689">
    <property type="entry name" value="Homeodomain-like"/>
    <property type="match status" value="1"/>
</dbReference>
<evidence type="ECO:0000256" key="4">
    <source>
        <dbReference type="ARBA" id="ARBA00023054"/>
    </source>
</evidence>